<dbReference type="Gene3D" id="3.40.50.2000">
    <property type="entry name" value="Glycogen Phosphorylase B"/>
    <property type="match status" value="2"/>
</dbReference>
<dbReference type="CDD" id="cd03801">
    <property type="entry name" value="GT4_PimA-like"/>
    <property type="match status" value="1"/>
</dbReference>
<keyword evidence="5" id="KW-1185">Reference proteome</keyword>
<dbReference type="KEGG" id="kan:IMCC3317_05630"/>
<dbReference type="InterPro" id="IPR001296">
    <property type="entry name" value="Glyco_trans_1"/>
</dbReference>
<dbReference type="OrthoDB" id="139410at2"/>
<sequence length="335" mass="38200">MIVYVGNIVSGHGKTATTVETLGKLLQKEGFDIRLTSNKKNKIVRMLDMLWTVFKHRKNVRYVLIDTYSTTNFQYAYLMSKLCIILKIKYIPILHGGNLENRLQQSKSKSDAIFKNAHVNVSPSLFLKTVFERYNYTNLVHIPNNVELADYPFKKRENVQAKLLWVRSFAEIYNPELAVHVLHGLKANGMEASLCMVGPEKDASFQKTKQLASELNVDVNFTGKLSKHDWISLSTDYDIFINTTNFDNTPISLIEAMSLGMPVVSTNVGGIPYLIENQKDGILVAENNISEMVNAIEALIHSPEMVEKLTQNARKKAESFDWEIVKEKWKKLLIR</sequence>
<keyword evidence="4" id="KW-0167">Capsid protein</keyword>
<reference evidence="4 5" key="1">
    <citation type="journal article" date="2013" name="Int. J. Syst. Evol. Microbiol.">
        <title>Kordia antarctica sp. nov., isolated from Antarctic seawater.</title>
        <authorList>
            <person name="Baek K."/>
            <person name="Choi A."/>
            <person name="Kang I."/>
            <person name="Lee K."/>
            <person name="Cho J.C."/>
        </authorList>
    </citation>
    <scope>NUCLEOTIDE SEQUENCE [LARGE SCALE GENOMIC DNA]</scope>
    <source>
        <strain evidence="4 5">IMCC3317</strain>
    </source>
</reference>
<keyword evidence="2 4" id="KW-0808">Transferase</keyword>
<dbReference type="Proteomes" id="UP000464657">
    <property type="component" value="Chromosome"/>
</dbReference>
<dbReference type="GO" id="GO:0016757">
    <property type="term" value="F:glycosyltransferase activity"/>
    <property type="evidence" value="ECO:0007669"/>
    <property type="project" value="UniProtKB-KW"/>
</dbReference>
<keyword evidence="1 4" id="KW-0328">Glycosyltransferase</keyword>
<name>A0A7L4ZFC8_9FLAO</name>
<evidence type="ECO:0000259" key="3">
    <source>
        <dbReference type="Pfam" id="PF00534"/>
    </source>
</evidence>
<proteinExistence type="predicted"/>
<feature type="domain" description="Glycosyl transferase family 1" evidence="3">
    <location>
        <begin position="159"/>
        <end position="315"/>
    </location>
</feature>
<dbReference type="AlphaFoldDB" id="A0A7L4ZFC8"/>
<dbReference type="PANTHER" id="PTHR12526">
    <property type="entry name" value="GLYCOSYLTRANSFERASE"/>
    <property type="match status" value="1"/>
</dbReference>
<dbReference type="EMBL" id="CP019288">
    <property type="protein sequence ID" value="QHI35217.1"/>
    <property type="molecule type" value="Genomic_DNA"/>
</dbReference>
<evidence type="ECO:0000256" key="2">
    <source>
        <dbReference type="ARBA" id="ARBA00022679"/>
    </source>
</evidence>
<protein>
    <submittedName>
        <fullName evidence="4">Spore coat protein SA</fullName>
        <ecNumber evidence="4">2.4.-.-</ecNumber>
    </submittedName>
</protein>
<organism evidence="4 5">
    <name type="scientific">Kordia antarctica</name>
    <dbReference type="NCBI Taxonomy" id="1218801"/>
    <lineage>
        <taxon>Bacteria</taxon>
        <taxon>Pseudomonadati</taxon>
        <taxon>Bacteroidota</taxon>
        <taxon>Flavobacteriia</taxon>
        <taxon>Flavobacteriales</taxon>
        <taxon>Flavobacteriaceae</taxon>
        <taxon>Kordia</taxon>
    </lineage>
</organism>
<accession>A0A7L4ZFC8</accession>
<gene>
    <name evidence="4" type="primary">cotSA</name>
    <name evidence="4" type="ORF">IMCC3317_05630</name>
</gene>
<dbReference type="PANTHER" id="PTHR12526:SF629">
    <property type="entry name" value="TEICHURONIC ACID BIOSYNTHESIS GLYCOSYLTRANSFERASE TUAH-RELATED"/>
    <property type="match status" value="1"/>
</dbReference>
<evidence type="ECO:0000256" key="1">
    <source>
        <dbReference type="ARBA" id="ARBA00022676"/>
    </source>
</evidence>
<dbReference type="EC" id="2.4.-.-" evidence="4"/>
<dbReference type="RefSeq" id="WP_160127973.1">
    <property type="nucleotide sequence ID" value="NZ_CP019288.1"/>
</dbReference>
<evidence type="ECO:0000313" key="4">
    <source>
        <dbReference type="EMBL" id="QHI35217.1"/>
    </source>
</evidence>
<evidence type="ECO:0000313" key="5">
    <source>
        <dbReference type="Proteomes" id="UP000464657"/>
    </source>
</evidence>
<keyword evidence="4" id="KW-0946">Virion</keyword>
<dbReference type="Pfam" id="PF00534">
    <property type="entry name" value="Glycos_transf_1"/>
    <property type="match status" value="1"/>
</dbReference>
<dbReference type="SUPFAM" id="SSF53756">
    <property type="entry name" value="UDP-Glycosyltransferase/glycogen phosphorylase"/>
    <property type="match status" value="1"/>
</dbReference>